<dbReference type="AlphaFoldDB" id="A0A2H0UXR5"/>
<evidence type="ECO:0000313" key="2">
    <source>
        <dbReference type="EMBL" id="PIR90880.1"/>
    </source>
</evidence>
<protein>
    <recommendedName>
        <fullName evidence="1">PD-(D/E)XK endonuclease-like domain-containing protein</fullName>
    </recommendedName>
</protein>
<feature type="domain" description="PD-(D/E)XK endonuclease-like" evidence="1">
    <location>
        <begin position="170"/>
        <end position="289"/>
    </location>
</feature>
<sequence length="357" mass="43264">MNRKQLEISHSGLEMYLDCPRKWYHAHHPKIPKKTDYSRLCGLEVHRHIAQFYRPTREPRAFYFKYKISAIRTWFNRWQRALEEAELRKKLILPDEDKAKEYGRIGAICIANYWNANLKTLRPLQVEQHYRSRLDNGAFLVGVFDQVRQVSLDWIKHHRPEIVKQGKLLDEYENVVIVDLKTGYLSYDYRQFKEDLSLMKRIRLQYELHENLQATLYTFLYERTTGKKPVGFIWYHLRSNKTFFTYRENRDYSILSNNIEYYLENVRAQLFPKHIGYNCKFCDFIEPCREDRYFLIVEPEELLEGLEEVEIVPNLVKKDSCRQLKLKFKIPRKKAKKPVVYLKEEEPIILRNLPWDE</sequence>
<proteinExistence type="predicted"/>
<comment type="caution">
    <text evidence="2">The sequence shown here is derived from an EMBL/GenBank/DDBJ whole genome shotgun (WGS) entry which is preliminary data.</text>
</comment>
<dbReference type="Pfam" id="PF12705">
    <property type="entry name" value="PDDEXK_1"/>
    <property type="match status" value="2"/>
</dbReference>
<dbReference type="Gene3D" id="3.90.320.10">
    <property type="match status" value="1"/>
</dbReference>
<evidence type="ECO:0000259" key="1">
    <source>
        <dbReference type="Pfam" id="PF12705"/>
    </source>
</evidence>
<evidence type="ECO:0000313" key="3">
    <source>
        <dbReference type="Proteomes" id="UP000230882"/>
    </source>
</evidence>
<dbReference type="InterPro" id="IPR011604">
    <property type="entry name" value="PDDEXK-like_dom_sf"/>
</dbReference>
<name>A0A2H0UXR5_9BACT</name>
<accession>A0A2H0UXR5</accession>
<reference evidence="3" key="1">
    <citation type="submission" date="2017-09" db="EMBL/GenBank/DDBJ databases">
        <title>Depth-based differentiation of microbial function through sediment-hosted aquifers and enrichment of novel symbionts in the deep terrestrial subsurface.</title>
        <authorList>
            <person name="Probst A.J."/>
            <person name="Ladd B."/>
            <person name="Jarett J.K."/>
            <person name="Geller-Mcgrath D.E."/>
            <person name="Sieber C.M.K."/>
            <person name="Emerson J.B."/>
            <person name="Anantharaman K."/>
            <person name="Thomas B.C."/>
            <person name="Malmstrom R."/>
            <person name="Stieglmeier M."/>
            <person name="Klingl A."/>
            <person name="Woyke T."/>
            <person name="Ryan C.M."/>
            <person name="Banfield J.F."/>
        </authorList>
    </citation>
    <scope>NUCLEOTIDE SEQUENCE [LARGE SCALE GENOMIC DNA]</scope>
</reference>
<dbReference type="Proteomes" id="UP000230882">
    <property type="component" value="Unassembled WGS sequence"/>
</dbReference>
<dbReference type="InterPro" id="IPR038726">
    <property type="entry name" value="PDDEXK_AddAB-type"/>
</dbReference>
<organism evidence="2 3">
    <name type="scientific">bacterium (Candidatus Gribaldobacteria) CG10_big_fil_rev_8_21_14_0_10_37_46</name>
    <dbReference type="NCBI Taxonomy" id="2014276"/>
    <lineage>
        <taxon>Bacteria</taxon>
        <taxon>Candidatus Gribaldobacteria</taxon>
    </lineage>
</organism>
<feature type="domain" description="PD-(D/E)XK endonuclease-like" evidence="1">
    <location>
        <begin position="8"/>
        <end position="149"/>
    </location>
</feature>
<dbReference type="EMBL" id="PFAU01000043">
    <property type="protein sequence ID" value="PIR90880.1"/>
    <property type="molecule type" value="Genomic_DNA"/>
</dbReference>
<gene>
    <name evidence="2" type="ORF">COU02_01795</name>
</gene>